<protein>
    <recommendedName>
        <fullName evidence="9">DUF475 domain-containing protein</fullName>
    </recommendedName>
</protein>
<dbReference type="InterPro" id="IPR022493">
    <property type="entry name" value="CHP03716_TM_YkoY"/>
</dbReference>
<dbReference type="GO" id="GO:0016020">
    <property type="term" value="C:membrane"/>
    <property type="evidence" value="ECO:0007669"/>
    <property type="project" value="UniProtKB-SubCell"/>
</dbReference>
<evidence type="ECO:0000256" key="5">
    <source>
        <dbReference type="ARBA" id="ARBA00023136"/>
    </source>
</evidence>
<evidence type="ECO:0000256" key="1">
    <source>
        <dbReference type="ARBA" id="ARBA00004141"/>
    </source>
</evidence>
<keyword evidence="4 6" id="KW-1133">Transmembrane helix</keyword>
<reference evidence="7 8" key="1">
    <citation type="journal article" date="2018" name="Int. J. Syst. Evol. Microbiol.">
        <title>Lactobacillus bambusae sp. nov., isolated from a traditional fermented Ma-bamboo shoots of Taiwan.</title>
        <authorList>
            <person name="Wang L.-T."/>
        </authorList>
    </citation>
    <scope>NUCLEOTIDE SEQUENCE [LARGE SCALE GENOMIC DNA]</scope>
    <source>
        <strain evidence="7 8">BS-W1</strain>
    </source>
</reference>
<evidence type="ECO:0000313" key="8">
    <source>
        <dbReference type="Proteomes" id="UP000245080"/>
    </source>
</evidence>
<dbReference type="EMBL" id="QCXQ01000002">
    <property type="protein sequence ID" value="PWG00065.1"/>
    <property type="molecule type" value="Genomic_DNA"/>
</dbReference>
<feature type="transmembrane region" description="Helical" evidence="6">
    <location>
        <begin position="65"/>
        <end position="87"/>
    </location>
</feature>
<comment type="caution">
    <text evidence="7">The sequence shown here is derived from an EMBL/GenBank/DDBJ whole genome shotgun (WGS) entry which is preliminary data.</text>
</comment>
<evidence type="ECO:0000256" key="4">
    <source>
        <dbReference type="ARBA" id="ARBA00022989"/>
    </source>
</evidence>
<dbReference type="NCBIfam" id="TIGR03716">
    <property type="entry name" value="R_switched_YkoY"/>
    <property type="match status" value="1"/>
</dbReference>
<evidence type="ECO:0000313" key="7">
    <source>
        <dbReference type="EMBL" id="PWG00065.1"/>
    </source>
</evidence>
<evidence type="ECO:0000256" key="2">
    <source>
        <dbReference type="ARBA" id="ARBA00007511"/>
    </source>
</evidence>
<organism evidence="7 8">
    <name type="scientific">Levilactobacillus bambusae</name>
    <dbReference type="NCBI Taxonomy" id="2024736"/>
    <lineage>
        <taxon>Bacteria</taxon>
        <taxon>Bacillati</taxon>
        <taxon>Bacillota</taxon>
        <taxon>Bacilli</taxon>
        <taxon>Lactobacillales</taxon>
        <taxon>Lactobacillaceae</taxon>
        <taxon>Levilactobacillus</taxon>
    </lineage>
</organism>
<name>A0A2V1N101_9LACO</name>
<evidence type="ECO:0000256" key="6">
    <source>
        <dbReference type="SAM" id="Phobius"/>
    </source>
</evidence>
<keyword evidence="5 6" id="KW-0472">Membrane</keyword>
<dbReference type="PANTHER" id="PTHR30238:SF6">
    <property type="entry name" value="TERC-LIKE PROTEIN"/>
    <property type="match status" value="1"/>
</dbReference>
<keyword evidence="8" id="KW-1185">Reference proteome</keyword>
<dbReference type="AlphaFoldDB" id="A0A2V1N101"/>
<dbReference type="Proteomes" id="UP000245080">
    <property type="component" value="Unassembled WGS sequence"/>
</dbReference>
<dbReference type="Pfam" id="PF03741">
    <property type="entry name" value="TerC"/>
    <property type="match status" value="1"/>
</dbReference>
<dbReference type="OrthoDB" id="9806211at2"/>
<evidence type="ECO:0008006" key="9">
    <source>
        <dbReference type="Google" id="ProtNLM"/>
    </source>
</evidence>
<accession>A0A2V1N101</accession>
<sequence>MLHFLGELYGPFFSEQNWADVITSGSDWLIILSLVLIECLLSVDNAVVLAAQTQSLPTKKQQEESLFYGLWGAYIFRFLIIGIGTYLIHFWEIKVLGALYLVYLSVRFFTKSKVVHTRKLKTDDGKHHILSQFWSVVLQIEFMDIVFSIDSVLASLAISSNPVIVLIGGLIGILCMRGVAEVIMKLMRRIPELEPMAYILILIIAIKLFLSIPAIDIEIPAAAFGGIVIGAIVLTLIIHWVRVKRGKDQPTNQNQNKN</sequence>
<comment type="similarity">
    <text evidence="2">Belongs to the TerC family.</text>
</comment>
<dbReference type="RefSeq" id="WP_109250012.1">
    <property type="nucleotide sequence ID" value="NZ_QCXQ01000002.1"/>
</dbReference>
<feature type="transmembrane region" description="Helical" evidence="6">
    <location>
        <begin position="28"/>
        <end position="53"/>
    </location>
</feature>
<keyword evidence="3 6" id="KW-0812">Transmembrane</keyword>
<evidence type="ECO:0000256" key="3">
    <source>
        <dbReference type="ARBA" id="ARBA00022692"/>
    </source>
</evidence>
<feature type="transmembrane region" description="Helical" evidence="6">
    <location>
        <begin position="196"/>
        <end position="215"/>
    </location>
</feature>
<dbReference type="PANTHER" id="PTHR30238">
    <property type="entry name" value="MEMBRANE BOUND PREDICTED REDOX MODULATOR"/>
    <property type="match status" value="1"/>
</dbReference>
<comment type="subcellular location">
    <subcellularLocation>
        <location evidence="1">Membrane</location>
        <topology evidence="1">Multi-pass membrane protein</topology>
    </subcellularLocation>
</comment>
<dbReference type="InterPro" id="IPR005496">
    <property type="entry name" value="Integral_membrane_TerC"/>
</dbReference>
<proteinExistence type="inferred from homology"/>
<gene>
    <name evidence="7" type="ORF">DCM90_03765</name>
</gene>
<feature type="transmembrane region" description="Helical" evidence="6">
    <location>
        <begin position="221"/>
        <end position="241"/>
    </location>
</feature>